<evidence type="ECO:0000313" key="7">
    <source>
        <dbReference type="EMBL" id="KRK04827.1"/>
    </source>
</evidence>
<feature type="coiled-coil region" evidence="5">
    <location>
        <begin position="373"/>
        <end position="403"/>
    </location>
</feature>
<dbReference type="PANTHER" id="PTHR24217:SF0">
    <property type="entry name" value="PDZ DOMAIN-CONTAINING PROTEIN"/>
    <property type="match status" value="1"/>
</dbReference>
<feature type="region of interest" description="Disordered" evidence="6">
    <location>
        <begin position="38"/>
        <end position="104"/>
    </location>
</feature>
<dbReference type="EMBL" id="CM000161">
    <property type="protein sequence ID" value="KRK04827.1"/>
    <property type="molecule type" value="Genomic_DNA"/>
</dbReference>
<reference evidence="7 8" key="1">
    <citation type="journal article" date="2007" name="Nature">
        <title>Evolution of genes and genomes on the Drosophila phylogeny.</title>
        <authorList>
            <consortium name="Drosophila 12 Genomes Consortium"/>
            <person name="Clark A.G."/>
            <person name="Eisen M.B."/>
            <person name="Smith D.R."/>
            <person name="Bergman C.M."/>
            <person name="Oliver B."/>
            <person name="Markow T.A."/>
            <person name="Kaufman T.C."/>
            <person name="Kellis M."/>
            <person name="Gelbart W."/>
            <person name="Iyer V.N."/>
            <person name="Pollard D.A."/>
            <person name="Sackton T.B."/>
            <person name="Larracuente A.M."/>
            <person name="Singh N.D."/>
            <person name="Abad J.P."/>
            <person name="Abt D.N."/>
            <person name="Adryan B."/>
            <person name="Aguade M."/>
            <person name="Akashi H."/>
            <person name="Anderson W.W."/>
            <person name="Aquadro C.F."/>
            <person name="Ardell D.H."/>
            <person name="Arguello R."/>
            <person name="Artieri C.G."/>
            <person name="Barbash D.A."/>
            <person name="Barker D."/>
            <person name="Barsanti P."/>
            <person name="Batterham P."/>
            <person name="Batzoglou S."/>
            <person name="Begun D."/>
            <person name="Bhutkar A."/>
            <person name="Blanco E."/>
            <person name="Bosak S.A."/>
            <person name="Bradley R.K."/>
            <person name="Brand A.D."/>
            <person name="Brent M.R."/>
            <person name="Brooks A.N."/>
            <person name="Brown R.H."/>
            <person name="Butlin R.K."/>
            <person name="Caggese C."/>
            <person name="Calvi B.R."/>
            <person name="Bernardo de Carvalho A."/>
            <person name="Caspi A."/>
            <person name="Castrezana S."/>
            <person name="Celniker S.E."/>
            <person name="Chang J.L."/>
            <person name="Chapple C."/>
            <person name="Chatterji S."/>
            <person name="Chinwalla A."/>
            <person name="Civetta A."/>
            <person name="Clifton S.W."/>
            <person name="Comeron J.M."/>
            <person name="Costello J.C."/>
            <person name="Coyne J.A."/>
            <person name="Daub J."/>
            <person name="David R.G."/>
            <person name="Delcher A.L."/>
            <person name="Delehaunty K."/>
            <person name="Do C.B."/>
            <person name="Ebling H."/>
            <person name="Edwards K."/>
            <person name="Eickbush T."/>
            <person name="Evans J.D."/>
            <person name="Filipski A."/>
            <person name="Findeiss S."/>
            <person name="Freyhult E."/>
            <person name="Fulton L."/>
            <person name="Fulton R."/>
            <person name="Garcia A.C."/>
            <person name="Gardiner A."/>
            <person name="Garfield D.A."/>
            <person name="Garvin B.E."/>
            <person name="Gibson G."/>
            <person name="Gilbert D."/>
            <person name="Gnerre S."/>
            <person name="Godfrey J."/>
            <person name="Good R."/>
            <person name="Gotea V."/>
            <person name="Gravely B."/>
            <person name="Greenberg A.J."/>
            <person name="Griffiths-Jones S."/>
            <person name="Gross S."/>
            <person name="Guigo R."/>
            <person name="Gustafson E.A."/>
            <person name="Haerty W."/>
            <person name="Hahn M.W."/>
            <person name="Halligan D.L."/>
            <person name="Halpern A.L."/>
            <person name="Halter G.M."/>
            <person name="Han M.V."/>
            <person name="Heger A."/>
            <person name="Hillier L."/>
            <person name="Hinrichs A.S."/>
            <person name="Holmes I."/>
            <person name="Hoskins R.A."/>
            <person name="Hubisz M.J."/>
            <person name="Hultmark D."/>
            <person name="Huntley M.A."/>
            <person name="Jaffe D.B."/>
            <person name="Jagadeeshan S."/>
            <person name="Jeck W.R."/>
            <person name="Johnson J."/>
            <person name="Jones C.D."/>
            <person name="Jordan W.C."/>
            <person name="Karpen G.H."/>
            <person name="Kataoka E."/>
            <person name="Keightley P.D."/>
            <person name="Kheradpour P."/>
            <person name="Kirkness E.F."/>
            <person name="Koerich L.B."/>
            <person name="Kristiansen K."/>
            <person name="Kudrna D."/>
            <person name="Kulathinal R.J."/>
            <person name="Kumar S."/>
            <person name="Kwok R."/>
            <person name="Lander E."/>
            <person name="Langley C.H."/>
            <person name="Lapoint R."/>
            <person name="Lazzaro B.P."/>
            <person name="Lee S.J."/>
            <person name="Levesque L."/>
            <person name="Li R."/>
            <person name="Lin C.F."/>
            <person name="Lin M.F."/>
            <person name="Lindblad-Toh K."/>
            <person name="Llopart A."/>
            <person name="Long M."/>
            <person name="Low L."/>
            <person name="Lozovsky E."/>
            <person name="Lu J."/>
            <person name="Luo M."/>
            <person name="Machado C.A."/>
            <person name="Makalowski W."/>
            <person name="Marzo M."/>
            <person name="Matsuda M."/>
            <person name="Matzkin L."/>
            <person name="McAllister B."/>
            <person name="McBride C.S."/>
            <person name="McKernan B."/>
            <person name="McKernan K."/>
            <person name="Mendez-Lago M."/>
            <person name="Minx P."/>
            <person name="Mollenhauer M.U."/>
            <person name="Montooth K."/>
            <person name="Mount S.M."/>
            <person name="Mu X."/>
            <person name="Myers E."/>
            <person name="Negre B."/>
            <person name="Newfeld S."/>
            <person name="Nielsen R."/>
            <person name="Noor M.A."/>
            <person name="O'Grady P."/>
            <person name="Pachter L."/>
            <person name="Papaceit M."/>
            <person name="Parisi M.J."/>
            <person name="Parisi M."/>
            <person name="Parts L."/>
            <person name="Pedersen J.S."/>
            <person name="Pesole G."/>
            <person name="Phillippy A.M."/>
            <person name="Ponting C.P."/>
            <person name="Pop M."/>
            <person name="Porcelli D."/>
            <person name="Powell J.R."/>
            <person name="Prohaska S."/>
            <person name="Pruitt K."/>
            <person name="Puig M."/>
            <person name="Quesneville H."/>
            <person name="Ram K.R."/>
            <person name="Rand D."/>
            <person name="Rasmussen M.D."/>
            <person name="Reed L.K."/>
            <person name="Reenan R."/>
            <person name="Reily A."/>
            <person name="Remington K.A."/>
            <person name="Rieger T.T."/>
            <person name="Ritchie M.G."/>
            <person name="Robin C."/>
            <person name="Rogers Y.H."/>
            <person name="Rohde C."/>
            <person name="Rozas J."/>
            <person name="Rubenfield M.J."/>
            <person name="Ruiz A."/>
            <person name="Russo S."/>
            <person name="Salzberg S.L."/>
            <person name="Sanchez-Gracia A."/>
            <person name="Saranga D.J."/>
            <person name="Sato H."/>
            <person name="Schaeffer S.W."/>
            <person name="Schatz M.C."/>
            <person name="Schlenke T."/>
            <person name="Schwartz R."/>
            <person name="Segarra C."/>
            <person name="Singh R.S."/>
            <person name="Sirot L."/>
            <person name="Sirota M."/>
            <person name="Sisneros N.B."/>
            <person name="Smith C.D."/>
            <person name="Smith T.F."/>
            <person name="Spieth J."/>
            <person name="Stage D.E."/>
            <person name="Stark A."/>
            <person name="Stephan W."/>
            <person name="Strausberg R.L."/>
            <person name="Strempel S."/>
            <person name="Sturgill D."/>
            <person name="Sutton G."/>
            <person name="Sutton G.G."/>
            <person name="Tao W."/>
            <person name="Teichmann S."/>
            <person name="Tobari Y.N."/>
            <person name="Tomimura Y."/>
            <person name="Tsolas J.M."/>
            <person name="Valente V.L."/>
            <person name="Venter E."/>
            <person name="Venter J.C."/>
            <person name="Vicario S."/>
            <person name="Vieira F.G."/>
            <person name="Vilella A.J."/>
            <person name="Villasante A."/>
            <person name="Walenz B."/>
            <person name="Wang J."/>
            <person name="Wasserman M."/>
            <person name="Watts T."/>
            <person name="Wilson D."/>
            <person name="Wilson R.K."/>
            <person name="Wing R.A."/>
            <person name="Wolfner M.F."/>
            <person name="Wong A."/>
            <person name="Wong G.K."/>
            <person name="Wu C.I."/>
            <person name="Wu G."/>
            <person name="Yamamoto D."/>
            <person name="Yang H.P."/>
            <person name="Yang S.P."/>
            <person name="Yorke J.A."/>
            <person name="Yoshida K."/>
            <person name="Zdobnov E."/>
            <person name="Zhang P."/>
            <person name="Zhang Y."/>
            <person name="Zimin A.V."/>
            <person name="Baldwin J."/>
            <person name="Abdouelleil A."/>
            <person name="Abdulkadir J."/>
            <person name="Abebe A."/>
            <person name="Abera B."/>
            <person name="Abreu J."/>
            <person name="Acer S.C."/>
            <person name="Aftuck L."/>
            <person name="Alexander A."/>
            <person name="An P."/>
            <person name="Anderson E."/>
            <person name="Anderson S."/>
            <person name="Arachi H."/>
            <person name="Azer M."/>
            <person name="Bachantsang P."/>
            <person name="Barry A."/>
            <person name="Bayul T."/>
            <person name="Berlin A."/>
            <person name="Bessette D."/>
            <person name="Bloom T."/>
            <person name="Blye J."/>
            <person name="Boguslavskiy L."/>
            <person name="Bonnet C."/>
            <person name="Boukhgalter B."/>
            <person name="Bourzgui I."/>
            <person name="Brown A."/>
            <person name="Cahill P."/>
            <person name="Channer S."/>
            <person name="Cheshatsang Y."/>
            <person name="Chuda L."/>
            <person name="Citroen M."/>
            <person name="Collymore A."/>
            <person name="Cooke P."/>
            <person name="Costello M."/>
            <person name="D'Aco K."/>
            <person name="Daza R."/>
            <person name="De Haan G."/>
            <person name="DeGray S."/>
            <person name="DeMaso C."/>
            <person name="Dhargay N."/>
            <person name="Dooley K."/>
            <person name="Dooley E."/>
            <person name="Doricent M."/>
            <person name="Dorje P."/>
            <person name="Dorjee K."/>
            <person name="Dupes A."/>
            <person name="Elong R."/>
            <person name="Falk J."/>
            <person name="Farina A."/>
            <person name="Faro S."/>
            <person name="Ferguson D."/>
            <person name="Fisher S."/>
            <person name="Foley C.D."/>
            <person name="Franke A."/>
            <person name="Friedrich D."/>
            <person name="Gadbois L."/>
            <person name="Gearin G."/>
            <person name="Gearin C.R."/>
            <person name="Giannoukos G."/>
            <person name="Goode T."/>
            <person name="Graham J."/>
            <person name="Grandbois E."/>
            <person name="Grewal S."/>
            <person name="Gyaltsen K."/>
            <person name="Hafez N."/>
            <person name="Hagos B."/>
            <person name="Hall J."/>
            <person name="Henson C."/>
            <person name="Hollinger A."/>
            <person name="Honan T."/>
            <person name="Huard M.D."/>
            <person name="Hughes L."/>
            <person name="Hurhula B."/>
            <person name="Husby M.E."/>
            <person name="Kamat A."/>
            <person name="Kanga B."/>
            <person name="Kashin S."/>
            <person name="Khazanovich D."/>
            <person name="Kisner P."/>
            <person name="Lance K."/>
            <person name="Lara M."/>
            <person name="Lee W."/>
            <person name="Lennon N."/>
            <person name="Letendre F."/>
            <person name="LeVine R."/>
            <person name="Lipovsky A."/>
            <person name="Liu X."/>
            <person name="Liu J."/>
            <person name="Liu S."/>
            <person name="Lokyitsang T."/>
            <person name="Lokyitsang Y."/>
            <person name="Lubonja R."/>
            <person name="Lui A."/>
            <person name="MacDonald P."/>
            <person name="Magnisalis V."/>
            <person name="Maru K."/>
            <person name="Matthews C."/>
            <person name="McCusker W."/>
            <person name="McDonough S."/>
            <person name="Mehta T."/>
            <person name="Meldrim J."/>
            <person name="Meneus L."/>
            <person name="Mihai O."/>
            <person name="Mihalev A."/>
            <person name="Mihova T."/>
            <person name="Mittelman R."/>
            <person name="Mlenga V."/>
            <person name="Montmayeur A."/>
            <person name="Mulrain L."/>
            <person name="Navidi A."/>
            <person name="Naylor J."/>
            <person name="Negash T."/>
            <person name="Nguyen T."/>
            <person name="Nguyen N."/>
            <person name="Nicol R."/>
            <person name="Norbu C."/>
            <person name="Norbu N."/>
            <person name="Novod N."/>
            <person name="O'Neill B."/>
            <person name="Osman S."/>
            <person name="Markiewicz E."/>
            <person name="Oyono O.L."/>
            <person name="Patti C."/>
            <person name="Phunkhang P."/>
            <person name="Pierre F."/>
            <person name="Priest M."/>
            <person name="Raghuraman S."/>
            <person name="Rege F."/>
            <person name="Reyes R."/>
            <person name="Rise C."/>
            <person name="Rogov P."/>
            <person name="Ross K."/>
            <person name="Ryan E."/>
            <person name="Settipalli S."/>
            <person name="Shea T."/>
            <person name="Sherpa N."/>
            <person name="Shi L."/>
            <person name="Shih D."/>
            <person name="Sparrow T."/>
            <person name="Spaulding J."/>
            <person name="Stalker J."/>
            <person name="Stange-Thomann N."/>
            <person name="Stavropoulos S."/>
            <person name="Stone C."/>
            <person name="Strader C."/>
            <person name="Tesfaye S."/>
            <person name="Thomson T."/>
            <person name="Thoulutsang Y."/>
            <person name="Thoulutsang D."/>
            <person name="Topham K."/>
            <person name="Topping I."/>
            <person name="Tsamla T."/>
            <person name="Vassiliev H."/>
            <person name="Vo A."/>
            <person name="Wangchuk T."/>
            <person name="Wangdi T."/>
            <person name="Weiand M."/>
            <person name="Wilkinson J."/>
            <person name="Wilson A."/>
            <person name="Yadav S."/>
            <person name="Young G."/>
            <person name="Yu Q."/>
            <person name="Zembek L."/>
            <person name="Zhong D."/>
            <person name="Zimmer A."/>
            <person name="Zwirko Z."/>
            <person name="Jaffe D.B."/>
            <person name="Alvarez P."/>
            <person name="Brockman W."/>
            <person name="Butler J."/>
            <person name="Chin C."/>
            <person name="Gnerre S."/>
            <person name="Grabherr M."/>
            <person name="Kleber M."/>
            <person name="Mauceli E."/>
            <person name="MacCallum I."/>
        </authorList>
    </citation>
    <scope>NUCLEOTIDE SEQUENCE [LARGE SCALE GENOMIC DNA]</scope>
    <source>
        <strain evidence="8">Tai18E2 / Tucson 14021-0261.01</strain>
    </source>
</reference>
<feature type="compositionally biased region" description="Acidic residues" evidence="6">
    <location>
        <begin position="69"/>
        <end position="81"/>
    </location>
</feature>
<organism evidence="7 8">
    <name type="scientific">Drosophila yakuba</name>
    <name type="common">Fruit fly</name>
    <dbReference type="NCBI Taxonomy" id="7245"/>
    <lineage>
        <taxon>Eukaryota</taxon>
        <taxon>Metazoa</taxon>
        <taxon>Ecdysozoa</taxon>
        <taxon>Arthropoda</taxon>
        <taxon>Hexapoda</taxon>
        <taxon>Insecta</taxon>
        <taxon>Pterygota</taxon>
        <taxon>Neoptera</taxon>
        <taxon>Endopterygota</taxon>
        <taxon>Diptera</taxon>
        <taxon>Brachycera</taxon>
        <taxon>Muscomorpha</taxon>
        <taxon>Ephydroidea</taxon>
        <taxon>Drosophilidae</taxon>
        <taxon>Drosophila</taxon>
        <taxon>Sophophora</taxon>
    </lineage>
</organism>
<dbReference type="PANTHER" id="PTHR24217">
    <property type="entry name" value="PUTATIVE-RELATED"/>
    <property type="match status" value="1"/>
</dbReference>
<feature type="region of interest" description="Disordered" evidence="6">
    <location>
        <begin position="515"/>
        <end position="552"/>
    </location>
</feature>
<name>A0A0R1E6N6_DROYA</name>
<keyword evidence="8" id="KW-1185">Reference proteome</keyword>
<feature type="compositionally biased region" description="Polar residues" evidence="6">
    <location>
        <begin position="271"/>
        <end position="285"/>
    </location>
</feature>
<dbReference type="GO" id="GO:0032233">
    <property type="term" value="P:positive regulation of actin filament bundle assembly"/>
    <property type="evidence" value="ECO:0007669"/>
    <property type="project" value="TreeGrafter"/>
</dbReference>
<keyword evidence="5" id="KW-0175">Coiled coil</keyword>
<dbReference type="GO" id="GO:0005634">
    <property type="term" value="C:nucleus"/>
    <property type="evidence" value="ECO:0007669"/>
    <property type="project" value="TreeGrafter"/>
</dbReference>
<evidence type="ECO:0000256" key="3">
    <source>
        <dbReference type="ARBA" id="ARBA00022553"/>
    </source>
</evidence>
<dbReference type="GO" id="GO:0003779">
    <property type="term" value="F:actin binding"/>
    <property type="evidence" value="ECO:0007669"/>
    <property type="project" value="TreeGrafter"/>
</dbReference>
<feature type="region of interest" description="Disordered" evidence="6">
    <location>
        <begin position="431"/>
        <end position="456"/>
    </location>
</feature>
<evidence type="ECO:0000256" key="4">
    <source>
        <dbReference type="ARBA" id="ARBA00038161"/>
    </source>
</evidence>
<sequence length="1143" mass="127320">MDSTLNIEEKEIETKNGSQKVNADVVKITSQDYDNFNEKQLESDIHSDFENSVTPRDNEDDNDLKIEESETEDFNSEDENTTDLGQNPSKPIEKPCLNNDSSDAERTLKMENPIIIDSSIKTNPSISVENLSTVSENNLKLDIVEGNTIGENSSNAEKASSEEDALNILYEGEEDKRTEVCLSQDNTKYSEEKNVNEKTTSASDLKTENSTADSVSLNESNVNEETTSASDSKTEKSTAECVSPNKSNVNEETTSASDSKTEKSTAECVSPNKSNVNEETTSASDSKTEKSTAECVSPNKSNVNEETTSASDSKTENSTAECVSPNESNVNKRTTTASEFSAENTKADGASLNESQNEFNNQILDIISDIDINIKAQEKITQLKEQELKLIQKQNDLTNKIQKQQILAKQLSGQNQLTRNNCQSRELELQSQYENEHRGPTSTLYQKNTSSKESTNVSKTVDLRKIFTPATDAAEILPNRKLYASSAFYSPTLHPTVEDQVELARRISHSLSDISNQTSKGQSMYVNRKKRSDKWVHEGRSQGNDAINPYKENSETNSTIELKKLEKIPLKLIMNPNGKVRDYNSLKELINVEAGLLSPDNCAELITALQLHQGRGAELFAKRRRKADNWVVDESHSGTQYHPSGIPDLQQYHQRPNLSPNILPAYSDAGKHRVQLNIHQNQLIERYSKPGLQVVQSPWKAALQTGSASSAFLEDTKDQCFLPPALSPIPYSQTCCKDSTDAIEPMSYGSPRYHTNAIASSSRSVIVPSNPQRDLAYTPCVAQGWGSRNVELPKDSFQCNESESPWQTQTHFGRADDSDHSFNNNIFGESMASNFAFDVQNRLHSLEKFQKYFLDYQRLEVEILRNREGAARELQPEAYESINDLTPQNEFNVLSGEELKTNYDLDEKVNVRELIESFEKQSTTKLRHVVAPIEGNEGLYVPKEISLSSYAAPPQQCGGHAKHGELSYDDSFSHTLPRTNFYANENSVGNIGIGEFPLSKPLTTGLNIGTPKQEPYSPPSYTKIVPGLEKVKFNQAPLPTENLARYEQPDRRSLTSGSPQYLNALQNSQIRNASPIPFGTSLNEQTSWRPKGLLKGTSLSPLPNQVQTFNKCARGWRSTPVKEQSYSSQYTSPLAGNLPYSDF</sequence>
<dbReference type="Proteomes" id="UP000002282">
    <property type="component" value="Chromosome 4"/>
</dbReference>
<comment type="subcellular location">
    <subcellularLocation>
        <location evidence="1">Cytoplasm</location>
    </subcellularLocation>
</comment>
<protein>
    <submittedName>
        <fullName evidence="7">Uncharacterized protein, isoform T</fullName>
    </submittedName>
</protein>
<feature type="compositionally biased region" description="Polar residues" evidence="6">
    <location>
        <begin position="440"/>
        <end position="456"/>
    </location>
</feature>
<evidence type="ECO:0000256" key="5">
    <source>
        <dbReference type="SAM" id="Coils"/>
    </source>
</evidence>
<dbReference type="AlphaFoldDB" id="A0A0R1E6N6"/>
<dbReference type="GO" id="GO:0015629">
    <property type="term" value="C:actin cytoskeleton"/>
    <property type="evidence" value="ECO:0007669"/>
    <property type="project" value="TreeGrafter"/>
</dbReference>
<evidence type="ECO:0000313" key="8">
    <source>
        <dbReference type="Proteomes" id="UP000002282"/>
    </source>
</evidence>
<evidence type="ECO:0000256" key="2">
    <source>
        <dbReference type="ARBA" id="ARBA00022490"/>
    </source>
</evidence>
<dbReference type="KEGG" id="dya:Dyak_GE14542"/>
<keyword evidence="2" id="KW-0963">Cytoplasm</keyword>
<feature type="compositionally biased region" description="Basic and acidic residues" evidence="6">
    <location>
        <begin position="38"/>
        <end position="49"/>
    </location>
</feature>
<accession>A0A0R1E6N6</accession>
<feature type="compositionally biased region" description="Polar residues" evidence="6">
    <location>
        <begin position="197"/>
        <end position="231"/>
    </location>
</feature>
<dbReference type="OrthoDB" id="300641at2759"/>
<gene>
    <name evidence="7" type="primary">Dyak\GE14542</name>
    <name evidence="7" type="synonym">dyak_GLEANR_14659</name>
    <name evidence="7" type="synonym">GE14542</name>
    <name evidence="7" type="ORF">Dyak_GE14542</name>
</gene>
<dbReference type="GO" id="GO:0030018">
    <property type="term" value="C:Z disc"/>
    <property type="evidence" value="ECO:0007669"/>
    <property type="project" value="TreeGrafter"/>
</dbReference>
<feature type="compositionally biased region" description="Polar residues" evidence="6">
    <location>
        <begin position="515"/>
        <end position="525"/>
    </location>
</feature>
<feature type="compositionally biased region" description="Polar residues" evidence="6">
    <location>
        <begin position="298"/>
        <end position="344"/>
    </location>
</feature>
<comment type="similarity">
    <text evidence="4">Belongs to the synaptopodin family.</text>
</comment>
<evidence type="ECO:0000256" key="1">
    <source>
        <dbReference type="ARBA" id="ARBA00004496"/>
    </source>
</evidence>
<proteinExistence type="inferred from homology"/>
<evidence type="ECO:0000256" key="6">
    <source>
        <dbReference type="SAM" id="MobiDB-lite"/>
    </source>
</evidence>
<keyword evidence="3" id="KW-0597">Phosphoprotein</keyword>
<feature type="region of interest" description="Disordered" evidence="6">
    <location>
        <begin position="1"/>
        <end position="22"/>
    </location>
</feature>
<feature type="compositionally biased region" description="Polar residues" evidence="6">
    <location>
        <begin position="244"/>
        <end position="258"/>
    </location>
</feature>
<dbReference type="InterPro" id="IPR051976">
    <property type="entry name" value="Synaptopodin_domain"/>
</dbReference>
<reference evidence="7 8" key="2">
    <citation type="journal article" date="2007" name="PLoS Biol.">
        <title>Principles of genome evolution in the Drosophila melanogaster species group.</title>
        <authorList>
            <person name="Ranz J.M."/>
            <person name="Maurin D."/>
            <person name="Chan Y.S."/>
            <person name="von Grotthuss M."/>
            <person name="Hillier L.W."/>
            <person name="Roote J."/>
            <person name="Ashburner M."/>
            <person name="Bergman C.M."/>
        </authorList>
    </citation>
    <scope>NUCLEOTIDE SEQUENCE [LARGE SCALE GENOMIC DNA]</scope>
    <source>
        <strain evidence="8">Tai18E2 / Tucson 14021-0261.01</strain>
    </source>
</reference>
<feature type="region of interest" description="Disordered" evidence="6">
    <location>
        <begin position="182"/>
        <end position="350"/>
    </location>
</feature>